<evidence type="ECO:0000313" key="4">
    <source>
        <dbReference type="Proteomes" id="UP001552427"/>
    </source>
</evidence>
<sequence length="206" mass="20652">MPKRAAVPMPWTRHSGTGPAREGEGRSQAAKTAAVAVGVVLLTLAGVLIGIPAFRTTLDPVPYPGSVPPTPPAAALRRSPAATAPASATTPPPVNAAPVTTPAAPATPAAPPSSRLSSQPVATATYPTTPGIVRPQGARNPRARTARPRAIRPQPVRPRKRSVVVGTSGDSGTPAPTATTTPPDSTLTPAPQVPGRLKGQAAGETS</sequence>
<feature type="region of interest" description="Disordered" evidence="1">
    <location>
        <begin position="1"/>
        <end position="27"/>
    </location>
</feature>
<feature type="transmembrane region" description="Helical" evidence="2">
    <location>
        <begin position="33"/>
        <end position="54"/>
    </location>
</feature>
<evidence type="ECO:0000313" key="3">
    <source>
        <dbReference type="EMBL" id="MEV4285048.1"/>
    </source>
</evidence>
<keyword evidence="2" id="KW-0472">Membrane</keyword>
<comment type="caution">
    <text evidence="3">The sequence shown here is derived from an EMBL/GenBank/DDBJ whole genome shotgun (WGS) entry which is preliminary data.</text>
</comment>
<organism evidence="3 4">
    <name type="scientific">Nonomuraea bangladeshensis</name>
    <dbReference type="NCBI Taxonomy" id="404385"/>
    <lineage>
        <taxon>Bacteria</taxon>
        <taxon>Bacillati</taxon>
        <taxon>Actinomycetota</taxon>
        <taxon>Actinomycetes</taxon>
        <taxon>Streptosporangiales</taxon>
        <taxon>Streptosporangiaceae</taxon>
        <taxon>Nonomuraea</taxon>
    </lineage>
</organism>
<protein>
    <recommendedName>
        <fullName evidence="5">Serine/threonine protein kinase</fullName>
    </recommendedName>
</protein>
<accession>A0ABV3GXR4</accession>
<evidence type="ECO:0000256" key="1">
    <source>
        <dbReference type="SAM" id="MobiDB-lite"/>
    </source>
</evidence>
<keyword evidence="4" id="KW-1185">Reference proteome</keyword>
<feature type="region of interest" description="Disordered" evidence="1">
    <location>
        <begin position="58"/>
        <end position="206"/>
    </location>
</feature>
<feature type="compositionally biased region" description="Polar residues" evidence="1">
    <location>
        <begin position="119"/>
        <end position="128"/>
    </location>
</feature>
<gene>
    <name evidence="3" type="ORF">AB0K40_06050</name>
</gene>
<name>A0ABV3GXR4_9ACTN</name>
<feature type="compositionally biased region" description="Low complexity" evidence="1">
    <location>
        <begin position="96"/>
        <end position="118"/>
    </location>
</feature>
<feature type="compositionally biased region" description="Low complexity" evidence="1">
    <location>
        <begin position="73"/>
        <end position="89"/>
    </location>
</feature>
<dbReference type="EMBL" id="JBFARM010000002">
    <property type="protein sequence ID" value="MEV4285048.1"/>
    <property type="molecule type" value="Genomic_DNA"/>
</dbReference>
<feature type="compositionally biased region" description="Basic residues" evidence="1">
    <location>
        <begin position="141"/>
        <end position="150"/>
    </location>
</feature>
<evidence type="ECO:0000256" key="2">
    <source>
        <dbReference type="SAM" id="Phobius"/>
    </source>
</evidence>
<keyword evidence="2" id="KW-0812">Transmembrane</keyword>
<reference evidence="3 4" key="1">
    <citation type="submission" date="2024-06" db="EMBL/GenBank/DDBJ databases">
        <title>The Natural Products Discovery Center: Release of the First 8490 Sequenced Strains for Exploring Actinobacteria Biosynthetic Diversity.</title>
        <authorList>
            <person name="Kalkreuter E."/>
            <person name="Kautsar S.A."/>
            <person name="Yang D."/>
            <person name="Bader C.D."/>
            <person name="Teijaro C.N."/>
            <person name="Fluegel L."/>
            <person name="Davis C.M."/>
            <person name="Simpson J.R."/>
            <person name="Lauterbach L."/>
            <person name="Steele A.D."/>
            <person name="Gui C."/>
            <person name="Meng S."/>
            <person name="Li G."/>
            <person name="Viehrig K."/>
            <person name="Ye F."/>
            <person name="Su P."/>
            <person name="Kiefer A.F."/>
            <person name="Nichols A."/>
            <person name="Cepeda A.J."/>
            <person name="Yan W."/>
            <person name="Fan B."/>
            <person name="Jiang Y."/>
            <person name="Adhikari A."/>
            <person name="Zheng C.-J."/>
            <person name="Schuster L."/>
            <person name="Cowan T.M."/>
            <person name="Smanski M.J."/>
            <person name="Chevrette M.G."/>
            <person name="De Carvalho L.P.S."/>
            <person name="Shen B."/>
        </authorList>
    </citation>
    <scope>NUCLEOTIDE SEQUENCE [LARGE SCALE GENOMIC DNA]</scope>
    <source>
        <strain evidence="3 4">NPDC049574</strain>
    </source>
</reference>
<feature type="compositionally biased region" description="Low complexity" evidence="1">
    <location>
        <begin position="173"/>
        <end position="190"/>
    </location>
</feature>
<dbReference type="RefSeq" id="WP_364445435.1">
    <property type="nucleotide sequence ID" value="NZ_JBFARM010000002.1"/>
</dbReference>
<feature type="compositionally biased region" description="Pro residues" evidence="1">
    <location>
        <begin position="61"/>
        <end position="72"/>
    </location>
</feature>
<proteinExistence type="predicted"/>
<evidence type="ECO:0008006" key="5">
    <source>
        <dbReference type="Google" id="ProtNLM"/>
    </source>
</evidence>
<dbReference type="Proteomes" id="UP001552427">
    <property type="component" value="Unassembled WGS sequence"/>
</dbReference>
<keyword evidence="2" id="KW-1133">Transmembrane helix</keyword>